<reference evidence="2 3" key="1">
    <citation type="journal article" date="2011" name="PLoS Pathog.">
        <title>Endophytic Life Strategies Decoded by Genome and Transcriptome Analyses of the Mutualistic Root Symbiont Piriformospora indica.</title>
        <authorList>
            <person name="Zuccaro A."/>
            <person name="Lahrmann U."/>
            <person name="Guldener U."/>
            <person name="Langen G."/>
            <person name="Pfiffi S."/>
            <person name="Biedenkopf D."/>
            <person name="Wong P."/>
            <person name="Samans B."/>
            <person name="Grimm C."/>
            <person name="Basiewicz M."/>
            <person name="Murat C."/>
            <person name="Martin F."/>
            <person name="Kogel K.H."/>
        </authorList>
    </citation>
    <scope>NUCLEOTIDE SEQUENCE [LARGE SCALE GENOMIC DNA]</scope>
    <source>
        <strain evidence="2 3">DSM 11827</strain>
    </source>
</reference>
<sequence length="200" mass="21721">MTASMQRDYDRCPSVPFLYPNLSTLDQSNIFFPGYTALIYREGKEHPEPIVCPLLPSEGSDDETASRPNLKVAVPSVLPELVSDTTDSDDDDKSIETQSSEDPSPTSETSRDAAAHPGFGATAKGLALNWGSVSDTIIQKTLRSAIPVIDSVEKVTVVIHAMSEALNTRFTVHYEHRPEDDEWVLVSKGGAMQSLVTSAP</sequence>
<accession>G4U0L5</accession>
<evidence type="ECO:0000313" key="3">
    <source>
        <dbReference type="Proteomes" id="UP000007148"/>
    </source>
</evidence>
<dbReference type="HOGENOM" id="CLU_1366727_0_0_1"/>
<feature type="compositionally biased region" description="Low complexity" evidence="1">
    <location>
        <begin position="96"/>
        <end position="108"/>
    </location>
</feature>
<evidence type="ECO:0000256" key="1">
    <source>
        <dbReference type="SAM" id="MobiDB-lite"/>
    </source>
</evidence>
<evidence type="ECO:0000313" key="2">
    <source>
        <dbReference type="EMBL" id="CCA77108.1"/>
    </source>
</evidence>
<dbReference type="EMBL" id="CAFZ01001277">
    <property type="protein sequence ID" value="CCA77108.1"/>
    <property type="molecule type" value="Genomic_DNA"/>
</dbReference>
<protein>
    <submittedName>
        <fullName evidence="2">Uncharacterized protein</fullName>
    </submittedName>
</protein>
<feature type="region of interest" description="Disordered" evidence="1">
    <location>
        <begin position="51"/>
        <end position="118"/>
    </location>
</feature>
<organism evidence="2 3">
    <name type="scientific">Serendipita indica (strain DSM 11827)</name>
    <name type="common">Root endophyte fungus</name>
    <name type="synonym">Piriformospora indica</name>
    <dbReference type="NCBI Taxonomy" id="1109443"/>
    <lineage>
        <taxon>Eukaryota</taxon>
        <taxon>Fungi</taxon>
        <taxon>Dikarya</taxon>
        <taxon>Basidiomycota</taxon>
        <taxon>Agaricomycotina</taxon>
        <taxon>Agaricomycetes</taxon>
        <taxon>Sebacinales</taxon>
        <taxon>Serendipitaceae</taxon>
        <taxon>Serendipita</taxon>
    </lineage>
</organism>
<dbReference type="InParanoid" id="G4U0L5"/>
<dbReference type="Proteomes" id="UP000007148">
    <property type="component" value="Unassembled WGS sequence"/>
</dbReference>
<dbReference type="AlphaFoldDB" id="G4U0L5"/>
<proteinExistence type="predicted"/>
<gene>
    <name evidence="2" type="ORF">PIIN_11091</name>
</gene>
<comment type="caution">
    <text evidence="2">The sequence shown here is derived from an EMBL/GenBank/DDBJ whole genome shotgun (WGS) entry which is preliminary data.</text>
</comment>
<keyword evidence="3" id="KW-1185">Reference proteome</keyword>
<name>G4U0L5_SERID</name>